<comment type="caution">
    <text evidence="2">The sequence shown here is derived from an EMBL/GenBank/DDBJ whole genome shotgun (WGS) entry which is preliminary data.</text>
</comment>
<reference evidence="2 3" key="1">
    <citation type="journal article" date="2014" name="Agronomy (Basel)">
        <title>A Draft Genome Sequence for Ensete ventricosum, the Drought-Tolerant Tree Against Hunger.</title>
        <authorList>
            <person name="Harrison J."/>
            <person name="Moore K.A."/>
            <person name="Paszkiewicz K."/>
            <person name="Jones T."/>
            <person name="Grant M."/>
            <person name="Ambacheew D."/>
            <person name="Muzemil S."/>
            <person name="Studholme D.J."/>
        </authorList>
    </citation>
    <scope>NUCLEOTIDE SEQUENCE [LARGE SCALE GENOMIC DNA]</scope>
</reference>
<keyword evidence="1" id="KW-1133">Transmembrane helix</keyword>
<feature type="transmembrane region" description="Helical" evidence="1">
    <location>
        <begin position="12"/>
        <end position="36"/>
    </location>
</feature>
<name>A0A426YL59_ENSVE</name>
<dbReference type="Proteomes" id="UP000287651">
    <property type="component" value="Unassembled WGS sequence"/>
</dbReference>
<proteinExistence type="predicted"/>
<dbReference type="EMBL" id="AMZH03011656">
    <property type="protein sequence ID" value="RRT52468.1"/>
    <property type="molecule type" value="Genomic_DNA"/>
</dbReference>
<evidence type="ECO:0000256" key="1">
    <source>
        <dbReference type="SAM" id="Phobius"/>
    </source>
</evidence>
<protein>
    <submittedName>
        <fullName evidence="2">Uncharacterized protein</fullName>
    </submittedName>
</protein>
<dbReference type="AlphaFoldDB" id="A0A426YL59"/>
<keyword evidence="1" id="KW-0472">Membrane</keyword>
<evidence type="ECO:0000313" key="3">
    <source>
        <dbReference type="Proteomes" id="UP000287651"/>
    </source>
</evidence>
<accession>A0A426YL59</accession>
<gene>
    <name evidence="2" type="ORF">B296_00007211</name>
</gene>
<evidence type="ECO:0000313" key="2">
    <source>
        <dbReference type="EMBL" id="RRT52468.1"/>
    </source>
</evidence>
<keyword evidence="1" id="KW-0812">Transmembrane</keyword>
<organism evidence="2 3">
    <name type="scientific">Ensete ventricosum</name>
    <name type="common">Abyssinian banana</name>
    <name type="synonym">Musa ensete</name>
    <dbReference type="NCBI Taxonomy" id="4639"/>
    <lineage>
        <taxon>Eukaryota</taxon>
        <taxon>Viridiplantae</taxon>
        <taxon>Streptophyta</taxon>
        <taxon>Embryophyta</taxon>
        <taxon>Tracheophyta</taxon>
        <taxon>Spermatophyta</taxon>
        <taxon>Magnoliopsida</taxon>
        <taxon>Liliopsida</taxon>
        <taxon>Zingiberales</taxon>
        <taxon>Musaceae</taxon>
        <taxon>Ensete</taxon>
    </lineage>
</organism>
<sequence length="225" mass="25616">MGHPYLRSLLRLLLTMPSYFVVAFVVLAMRCAVYLLPLGKIDLVLPYLCQIGHMTTYPPMLVSDRAQSCRVNHVIDPTIRRYRNVRSDVDFLCPVRVAGGEQRPLRTQTAAPPHGLLYHRRRIRQPGSRLAPASRMRVGYSVPVIADDQTPSDHSLKGQWTAGSIPDRIKVGVRQQQCATSSPDAYFWRLRSQCRTRYVVPPGHVSELVKGFRLILKRLTFKEPQ</sequence>